<evidence type="ECO:0000256" key="3">
    <source>
        <dbReference type="ARBA" id="ARBA00022536"/>
    </source>
</evidence>
<keyword evidence="2" id="KW-0217">Developmental protein</keyword>
<evidence type="ECO:0000256" key="4">
    <source>
        <dbReference type="ARBA" id="ARBA00022583"/>
    </source>
</evidence>
<dbReference type="FunFam" id="2.10.25.10:FF:000037">
    <property type="entry name" value="Signal peptide, CUB domain and EGF-like domain-containing 2"/>
    <property type="match status" value="2"/>
</dbReference>
<evidence type="ECO:0000256" key="8">
    <source>
        <dbReference type="ARBA" id="ARBA00022989"/>
    </source>
</evidence>
<comment type="subcellular location">
    <subcellularLocation>
        <location evidence="1">Membrane</location>
        <topology evidence="1">Single-pass type I membrane protein</topology>
    </subcellularLocation>
</comment>
<proteinExistence type="predicted"/>
<dbReference type="PROSITE" id="PS00010">
    <property type="entry name" value="ASX_HYDROXYL"/>
    <property type="match status" value="3"/>
</dbReference>
<dbReference type="WBParaSite" id="TASK_0000636801-mRNA-1">
    <property type="protein sequence ID" value="TASK_0000636801-mRNA-1"/>
    <property type="gene ID" value="TASK_0000636801"/>
</dbReference>
<feature type="disulfide bond" evidence="13">
    <location>
        <begin position="1060"/>
        <end position="1069"/>
    </location>
</feature>
<dbReference type="InterPro" id="IPR009030">
    <property type="entry name" value="Growth_fac_rcpt_cys_sf"/>
</dbReference>
<dbReference type="Gene3D" id="2.10.25.10">
    <property type="entry name" value="Laminin"/>
    <property type="match status" value="8"/>
</dbReference>
<dbReference type="GO" id="GO:0016020">
    <property type="term" value="C:membrane"/>
    <property type="evidence" value="ECO:0007669"/>
    <property type="project" value="UniProtKB-SubCell"/>
</dbReference>
<dbReference type="PROSITE" id="PS01186">
    <property type="entry name" value="EGF_2"/>
    <property type="match status" value="6"/>
</dbReference>
<evidence type="ECO:0000256" key="12">
    <source>
        <dbReference type="ARBA" id="ARBA00023180"/>
    </source>
</evidence>
<evidence type="ECO:0000256" key="13">
    <source>
        <dbReference type="PROSITE-ProRule" id="PRU00076"/>
    </source>
</evidence>
<dbReference type="STRING" id="60517.A0A158R8Z2"/>
<keyword evidence="3 13" id="KW-0245">EGF-like domain</keyword>
<dbReference type="GO" id="GO:0007154">
    <property type="term" value="P:cell communication"/>
    <property type="evidence" value="ECO:0007669"/>
    <property type="project" value="InterPro"/>
</dbReference>
<keyword evidence="11" id="KW-0675">Receptor</keyword>
<dbReference type="OrthoDB" id="409374at2759"/>
<keyword evidence="9" id="KW-0472">Membrane</keyword>
<accession>A0A158R8Z2</accession>
<dbReference type="InterPro" id="IPR026823">
    <property type="entry name" value="cEGF"/>
</dbReference>
<feature type="domain" description="EGF-like" evidence="15">
    <location>
        <begin position="423"/>
        <end position="459"/>
    </location>
</feature>
<keyword evidence="17" id="KW-1185">Reference proteome</keyword>
<reference evidence="18" key="1">
    <citation type="submission" date="2016-04" db="UniProtKB">
        <authorList>
            <consortium name="WormBaseParasite"/>
        </authorList>
    </citation>
    <scope>IDENTIFICATION</scope>
</reference>
<keyword evidence="6 14" id="KW-0732">Signal</keyword>
<feature type="domain" description="EGF-like" evidence="15">
    <location>
        <begin position="547"/>
        <end position="583"/>
    </location>
</feature>
<dbReference type="SUPFAM" id="SSF57184">
    <property type="entry name" value="Growth factor receptor domain"/>
    <property type="match status" value="2"/>
</dbReference>
<dbReference type="Proteomes" id="UP000282613">
    <property type="component" value="Unassembled WGS sequence"/>
</dbReference>
<feature type="disulfide bond" evidence="13">
    <location>
        <begin position="971"/>
        <end position="980"/>
    </location>
</feature>
<evidence type="ECO:0000256" key="5">
    <source>
        <dbReference type="ARBA" id="ARBA00022692"/>
    </source>
</evidence>
<evidence type="ECO:0000256" key="9">
    <source>
        <dbReference type="ARBA" id="ARBA00023136"/>
    </source>
</evidence>
<dbReference type="PANTHER" id="PTHR24035">
    <property type="entry name" value="MULTIPLE EPIDERMAL GROWTH FACTOR-LIKE DOMAINS PROTEIN"/>
    <property type="match status" value="1"/>
</dbReference>
<evidence type="ECO:0000256" key="10">
    <source>
        <dbReference type="ARBA" id="ARBA00023157"/>
    </source>
</evidence>
<feature type="domain" description="EGF-like" evidence="15">
    <location>
        <begin position="1035"/>
        <end position="1070"/>
    </location>
</feature>
<keyword evidence="4" id="KW-0254">Endocytosis</keyword>
<feature type="signal peptide" evidence="14">
    <location>
        <begin position="1"/>
        <end position="26"/>
    </location>
</feature>
<dbReference type="SUPFAM" id="SSF57196">
    <property type="entry name" value="EGF/Laminin"/>
    <property type="match status" value="2"/>
</dbReference>
<comment type="caution">
    <text evidence="13">Lacks conserved residue(s) required for the propagation of feature annotation.</text>
</comment>
<dbReference type="PRINTS" id="PR00011">
    <property type="entry name" value="EGFLAMININ"/>
</dbReference>
<dbReference type="EMBL" id="UYRS01018493">
    <property type="protein sequence ID" value="VDK36566.1"/>
    <property type="molecule type" value="Genomic_DNA"/>
</dbReference>
<name>A0A158R8Z2_TAEAS</name>
<dbReference type="InterPro" id="IPR052108">
    <property type="entry name" value="MEGF/SIB"/>
</dbReference>
<feature type="disulfide bond" evidence="13">
    <location>
        <begin position="573"/>
        <end position="582"/>
    </location>
</feature>
<dbReference type="Pfam" id="PF00053">
    <property type="entry name" value="EGF_laminin"/>
    <property type="match status" value="6"/>
</dbReference>
<dbReference type="Pfam" id="PF07645">
    <property type="entry name" value="EGF_CA"/>
    <property type="match status" value="1"/>
</dbReference>
<keyword evidence="8" id="KW-1133">Transmembrane helix</keyword>
<dbReference type="GO" id="GO:0006897">
    <property type="term" value="P:endocytosis"/>
    <property type="evidence" value="ECO:0007669"/>
    <property type="project" value="UniProtKB-KW"/>
</dbReference>
<reference evidence="16 17" key="2">
    <citation type="submission" date="2018-11" db="EMBL/GenBank/DDBJ databases">
        <authorList>
            <consortium name="Pathogen Informatics"/>
        </authorList>
    </citation>
    <scope>NUCLEOTIDE SEQUENCE [LARGE SCALE GENOMIC DNA]</scope>
</reference>
<feature type="disulfide bond" evidence="13">
    <location>
        <begin position="1727"/>
        <end position="1736"/>
    </location>
</feature>
<dbReference type="CDD" id="cd00054">
    <property type="entry name" value="EGF_CA"/>
    <property type="match status" value="1"/>
</dbReference>
<protein>
    <submittedName>
        <fullName evidence="18">Multiple epidermal growth factor-like domains protein 6</fullName>
    </submittedName>
</protein>
<dbReference type="GO" id="GO:0005509">
    <property type="term" value="F:calcium ion binding"/>
    <property type="evidence" value="ECO:0007669"/>
    <property type="project" value="InterPro"/>
</dbReference>
<gene>
    <name evidence="16" type="ORF">TASK_LOCUS6369</name>
</gene>
<dbReference type="CDD" id="cd00055">
    <property type="entry name" value="EGF_Lam"/>
    <property type="match status" value="1"/>
</dbReference>
<dbReference type="Pfam" id="PF14670">
    <property type="entry name" value="FXa_inhibition"/>
    <property type="match status" value="4"/>
</dbReference>
<dbReference type="InterPro" id="IPR000152">
    <property type="entry name" value="EGF-type_Asp/Asn_hydroxyl_site"/>
</dbReference>
<dbReference type="InterPro" id="IPR018097">
    <property type="entry name" value="EGF_Ca-bd_CS"/>
</dbReference>
<organism evidence="18">
    <name type="scientific">Taenia asiatica</name>
    <name type="common">Asian tapeworm</name>
    <dbReference type="NCBI Taxonomy" id="60517"/>
    <lineage>
        <taxon>Eukaryota</taxon>
        <taxon>Metazoa</taxon>
        <taxon>Spiralia</taxon>
        <taxon>Lophotrochozoa</taxon>
        <taxon>Platyhelminthes</taxon>
        <taxon>Cestoda</taxon>
        <taxon>Eucestoda</taxon>
        <taxon>Cyclophyllidea</taxon>
        <taxon>Taeniidae</taxon>
        <taxon>Taenia</taxon>
    </lineage>
</organism>
<feature type="domain" description="EGF-like" evidence="15">
    <location>
        <begin position="946"/>
        <end position="981"/>
    </location>
</feature>
<dbReference type="PROSITE" id="PS50026">
    <property type="entry name" value="EGF_3"/>
    <property type="match status" value="7"/>
</dbReference>
<dbReference type="Pfam" id="PF01414">
    <property type="entry name" value="DSL"/>
    <property type="match status" value="1"/>
</dbReference>
<keyword evidence="5" id="KW-0812">Transmembrane</keyword>
<evidence type="ECO:0000256" key="11">
    <source>
        <dbReference type="ARBA" id="ARBA00023170"/>
    </source>
</evidence>
<dbReference type="SMART" id="SM00180">
    <property type="entry name" value="EGF_Lam"/>
    <property type="match status" value="15"/>
</dbReference>
<feature type="disulfide bond" evidence="13">
    <location>
        <begin position="1467"/>
        <end position="1476"/>
    </location>
</feature>
<dbReference type="SMART" id="SM00181">
    <property type="entry name" value="EGF"/>
    <property type="match status" value="25"/>
</dbReference>
<sequence length="1880" mass="207014">MKPSHCYLIYDLLLFLLLCCFPATPAIQNVSSSRRVLYPTRSTPFRRTLTPSLPEVKSAGGTSYPLDYDTIQQTPTEPELRLGMPNVCRYQYKTSIRVWEHFEVPYYKTYPVWKKDCGAKGTWCKVDEQRRETATSYRIVDQPVFQDKIQCCEGFIRVPGFEGCVRADDRCRQNNGGCERECCNMAGGYYCRCPPGYRLASDQRHCLDINECEINRGGCVYGCENLPGGFRCTCPEGMILADDKLSCRPYMDPCAPPGKGGCEHVCTTLSSYRYACSCYPGYRLAEDKKRCIAENPCLKDNGGCEHHCENENGVTVCSCRPGFKVSPYDPHKCMDINECERNNGGCQHRCINVEGSYSCDCNPGWQLGSDGRTCYRVVLEVTDPCENGNGGCTQKCIRTPTGTAECACNPGFDLQADGRTCEDRDECSTGEANCHGVASKCINEIGGYRCVCDEGYRLSGDGFSCIDIDECLNYNGGCSGKCINTPGSYRCVCQVGEELAEDGRTCVRQIVSSNYAGDESRPLDGTWRPPNYNGGDISEKICPKGSFGPRCEYVCADCQNGAYCKSGSHGCRCPPGFQGIVCEEPCPAGTWGVGCNQKCECPTGKCNSVTGTCQCPPGRYGKKCEKIGCPPGYWGADCDKRCPKQCSTGYCHSKTGACTCAPGKYGASCHITCPEGTFGEMCAEACPAMCSDQNSNYKGCDPETGECLCKPGYHSVGCSKPCGFGFYGQDCLEKCEDCPRGCDPETGKCIGSCPAGRWGRNCDLCESYSCDQKSIGNEMIKPREERYKIHFTHFLTENDPVPDIQIQPGELRPAANMTRPLLSVCPLFWVINARFFLVCPPGRWGPNCEKTCECKNGLECDKDTGTCICSPGYIGHNCDQRKVLPFHYKKACTNLTGPCPKGKFGQNCESTCVCVHGKCDHRSGACECDPGWHNMHCDLPCPAGYYGEDCQHICSCFNGAECNHVTGQCICASGWTGSDCRLPCPDGTYGQNCENRCDCASDVAGIECDKVTGECRCPPGRSGSRCEAPCPRGRWGEGCRQTCVCLRGATCSPVDGTCNCPAGWFGEMCEQPCPQGRWGEGCVSVCRCRDGVDCNRFTGQCECPPGFTGTDCHKREFWIKECNKPRRYPSNNPPPFALTECEAGYYGKNCTQVCECRHPAATCDFVTGQCSCPPGWTGKECEKLCPQGTYGKDCRQRRWWEQYRRGSLVNRILPNSSKTSTSKISHTERNQKSGLIMGNLFLLSRPFTRCNCPDHRPCNHETGECACPPGRTGKRCEELCPTGRWGIDCQRICHCSEQLGPGTICDPENGQCRCRDGWMVVDGRCAGRCPEGVYGPRCEHECHCDNGGTCHPDTGACICKPVKARRSFFGVDVPLISVRKRYSQALQRITILLEKVGPLAVAFSRYLNGKSWTDAQVRFGKIHRFDGFYGERCAIPCPDGFYGDGCRLQCRCIHGEACDPLSGACDCDPGYYGENCELSKYYPARWDPYISLQYQLPFGPGTQFPRQLLSCTGVESIYRKSNEGKYFSTPVILTTSPFLITRIKMLDRFIFDYSDVTRSCPPGKWGRKCESKCPICVAEQAESNFASLASDYNYVDGNSVGQNVIVSMGRRRPRATELLICHPQTGLCPCPPGTEGGDCSSTCPEGRFGPGCSQVKMETNKAPPINFENLNYLNNASVDKTTIIQNTLNGQKTFDTSNCVCSMAKQTTVCVCHNGGRCNPVNGACDCPAGFFGPLCEHKCPRGWWGSGCRFRCTCFNPRNGETDCDPLTGRCICKAGYTGDRCDQVCPRGYHGEKCAQRCKYCDECHFETGRCLCDLGQRGMNCKRSKKMPQRRDFSYSGDFFSSSTITSSPPSNKQIRHAPRLRTLAVNLTECSPKSAS</sequence>
<evidence type="ECO:0000256" key="1">
    <source>
        <dbReference type="ARBA" id="ARBA00004479"/>
    </source>
</evidence>
<dbReference type="InterPro" id="IPR049883">
    <property type="entry name" value="NOTCH1_EGF-like"/>
</dbReference>
<evidence type="ECO:0000313" key="16">
    <source>
        <dbReference type="EMBL" id="VDK36566.1"/>
    </source>
</evidence>
<dbReference type="InterPro" id="IPR000742">
    <property type="entry name" value="EGF"/>
</dbReference>
<dbReference type="PROSITE" id="PS00022">
    <property type="entry name" value="EGF_1"/>
    <property type="match status" value="10"/>
</dbReference>
<dbReference type="Pfam" id="PF12662">
    <property type="entry name" value="cEGF"/>
    <property type="match status" value="1"/>
</dbReference>
<dbReference type="InterPro" id="IPR002049">
    <property type="entry name" value="LE_dom"/>
</dbReference>
<dbReference type="FunFam" id="2.10.25.10:FF:000005">
    <property type="entry name" value="Fibrillin 2"/>
    <property type="match status" value="1"/>
</dbReference>
<evidence type="ECO:0000256" key="6">
    <source>
        <dbReference type="ARBA" id="ARBA00022729"/>
    </source>
</evidence>
<dbReference type="FunFam" id="2.170.300.10:FF:000041">
    <property type="entry name" value="Tyrosine protein kinase receptor tie-1, putative"/>
    <property type="match status" value="1"/>
</dbReference>
<feature type="domain" description="EGF-like" evidence="15">
    <location>
        <begin position="1442"/>
        <end position="1477"/>
    </location>
</feature>
<dbReference type="FunFam" id="2.10.25.10:FF:000009">
    <property type="entry name" value="Low-density lipoprotein receptor isoform 1"/>
    <property type="match status" value="1"/>
</dbReference>
<evidence type="ECO:0000313" key="18">
    <source>
        <dbReference type="WBParaSite" id="TASK_0000636801-mRNA-1"/>
    </source>
</evidence>
<dbReference type="InterPro" id="IPR001881">
    <property type="entry name" value="EGF-like_Ca-bd_dom"/>
</dbReference>
<evidence type="ECO:0000259" key="15">
    <source>
        <dbReference type="PROSITE" id="PS50026"/>
    </source>
</evidence>
<dbReference type="SMART" id="SM00179">
    <property type="entry name" value="EGF_CA"/>
    <property type="match status" value="5"/>
</dbReference>
<keyword evidence="7" id="KW-0677">Repeat</keyword>
<keyword evidence="12" id="KW-0325">Glycoprotein</keyword>
<dbReference type="PROSITE" id="PS01187">
    <property type="entry name" value="EGF_CA"/>
    <property type="match status" value="4"/>
</dbReference>
<evidence type="ECO:0000256" key="14">
    <source>
        <dbReference type="SAM" id="SignalP"/>
    </source>
</evidence>
<dbReference type="PANTHER" id="PTHR24035:SF109">
    <property type="entry name" value="PROTEIN DRAPER"/>
    <property type="match status" value="1"/>
</dbReference>
<dbReference type="Gene3D" id="2.170.300.10">
    <property type="entry name" value="Tie2 ligand-binding domain superfamily"/>
    <property type="match status" value="10"/>
</dbReference>
<dbReference type="FunFam" id="2.170.300.10:FF:000002">
    <property type="entry name" value="Multiple epidermal growth factor-like domains 10"/>
    <property type="match status" value="1"/>
</dbReference>
<evidence type="ECO:0000313" key="17">
    <source>
        <dbReference type="Proteomes" id="UP000282613"/>
    </source>
</evidence>
<feature type="domain" description="EGF-like" evidence="15">
    <location>
        <begin position="1706"/>
        <end position="1737"/>
    </location>
</feature>
<evidence type="ECO:0000256" key="2">
    <source>
        <dbReference type="ARBA" id="ARBA00022473"/>
    </source>
</evidence>
<dbReference type="InterPro" id="IPR001774">
    <property type="entry name" value="DSL"/>
</dbReference>
<keyword evidence="10 13" id="KW-1015">Disulfide bond</keyword>
<evidence type="ECO:0000256" key="7">
    <source>
        <dbReference type="ARBA" id="ARBA00022737"/>
    </source>
</evidence>
<feature type="domain" description="EGF-like" evidence="15">
    <location>
        <begin position="335"/>
        <end position="375"/>
    </location>
</feature>
<feature type="chain" id="PRO_5043135942" evidence="14">
    <location>
        <begin position="27"/>
        <end position="1880"/>
    </location>
</feature>